<keyword evidence="3" id="KW-1185">Reference proteome</keyword>
<feature type="region of interest" description="Disordered" evidence="1">
    <location>
        <begin position="104"/>
        <end position="169"/>
    </location>
</feature>
<dbReference type="AlphaFoldDB" id="A0A2G9UHK5"/>
<gene>
    <name evidence="2" type="ORF">TELCIR_08441</name>
</gene>
<sequence length="187" mass="18347">MHIAAREEKAIGGGLNIKKRRTRGSMNDEMYVDILLAVAVATVAALSEPDATKSEESNAKSMELSPTATELLPPKLQKGQTPGQFGLNLLGGFLNSLGVSVGPMPGGPMSGPGGPGGPMPGPGGFMPGGPGGPGGPMPGPGGFMPGGPGGPGGFMPGGPGGPGGFVPTRSEVRKLGASTRCLTSADC</sequence>
<reference evidence="2 3" key="1">
    <citation type="submission" date="2015-09" db="EMBL/GenBank/DDBJ databases">
        <title>Draft genome of the parasitic nematode Teladorsagia circumcincta isolate WARC Sus (inbred).</title>
        <authorList>
            <person name="Mitreva M."/>
        </authorList>
    </citation>
    <scope>NUCLEOTIDE SEQUENCE [LARGE SCALE GENOMIC DNA]</scope>
    <source>
        <strain evidence="2 3">S</strain>
    </source>
</reference>
<feature type="compositionally biased region" description="Gly residues" evidence="1">
    <location>
        <begin position="122"/>
        <end position="132"/>
    </location>
</feature>
<dbReference type="EMBL" id="KZ346542">
    <property type="protein sequence ID" value="PIO69728.1"/>
    <property type="molecule type" value="Genomic_DNA"/>
</dbReference>
<evidence type="ECO:0000313" key="3">
    <source>
        <dbReference type="Proteomes" id="UP000230423"/>
    </source>
</evidence>
<dbReference type="Proteomes" id="UP000230423">
    <property type="component" value="Unassembled WGS sequence"/>
</dbReference>
<accession>A0A2G9UHK5</accession>
<evidence type="ECO:0000256" key="1">
    <source>
        <dbReference type="SAM" id="MobiDB-lite"/>
    </source>
</evidence>
<feature type="compositionally biased region" description="Gly residues" evidence="1">
    <location>
        <begin position="140"/>
        <end position="164"/>
    </location>
</feature>
<organism evidence="2 3">
    <name type="scientific">Teladorsagia circumcincta</name>
    <name type="common">Brown stomach worm</name>
    <name type="synonym">Ostertagia circumcincta</name>
    <dbReference type="NCBI Taxonomy" id="45464"/>
    <lineage>
        <taxon>Eukaryota</taxon>
        <taxon>Metazoa</taxon>
        <taxon>Ecdysozoa</taxon>
        <taxon>Nematoda</taxon>
        <taxon>Chromadorea</taxon>
        <taxon>Rhabditida</taxon>
        <taxon>Rhabditina</taxon>
        <taxon>Rhabditomorpha</taxon>
        <taxon>Strongyloidea</taxon>
        <taxon>Trichostrongylidae</taxon>
        <taxon>Teladorsagia</taxon>
    </lineage>
</organism>
<protein>
    <submittedName>
        <fullName evidence="2">Uncharacterized protein</fullName>
    </submittedName>
</protein>
<evidence type="ECO:0000313" key="2">
    <source>
        <dbReference type="EMBL" id="PIO69728.1"/>
    </source>
</evidence>
<proteinExistence type="predicted"/>
<name>A0A2G9UHK5_TELCI</name>